<keyword evidence="7 9" id="KW-0472">Membrane</keyword>
<feature type="compositionally biased region" description="Polar residues" evidence="8">
    <location>
        <begin position="210"/>
        <end position="221"/>
    </location>
</feature>
<accession>A0A7R8UWQ1</accession>
<evidence type="ECO:0000256" key="7">
    <source>
        <dbReference type="ARBA" id="ARBA00023136"/>
    </source>
</evidence>
<dbReference type="AlphaFoldDB" id="A0A7R8UWQ1"/>
<evidence type="ECO:0000256" key="3">
    <source>
        <dbReference type="ARBA" id="ARBA00022692"/>
    </source>
</evidence>
<protein>
    <recommendedName>
        <fullName evidence="12">Mitoguardin</fullName>
    </recommendedName>
</protein>
<comment type="similarity">
    <text evidence="2">Belongs to the mitoguardin family.</text>
</comment>
<dbReference type="Pfam" id="PF10265">
    <property type="entry name" value="Miga"/>
    <property type="match status" value="1"/>
</dbReference>
<comment type="subcellular location">
    <subcellularLocation>
        <location evidence="1">Mitochondrion outer membrane</location>
    </subcellularLocation>
</comment>
<evidence type="ECO:0000256" key="1">
    <source>
        <dbReference type="ARBA" id="ARBA00004294"/>
    </source>
</evidence>
<feature type="transmembrane region" description="Helical" evidence="9">
    <location>
        <begin position="28"/>
        <end position="47"/>
    </location>
</feature>
<evidence type="ECO:0000256" key="8">
    <source>
        <dbReference type="SAM" id="MobiDB-lite"/>
    </source>
</evidence>
<evidence type="ECO:0000313" key="11">
    <source>
        <dbReference type="Proteomes" id="UP000594454"/>
    </source>
</evidence>
<dbReference type="GO" id="GO:0008053">
    <property type="term" value="P:mitochondrial fusion"/>
    <property type="evidence" value="ECO:0007669"/>
    <property type="project" value="InterPro"/>
</dbReference>
<dbReference type="PANTHER" id="PTHR21508:SF5">
    <property type="entry name" value="MITOGUARDIN"/>
    <property type="match status" value="1"/>
</dbReference>
<evidence type="ECO:0000256" key="5">
    <source>
        <dbReference type="ARBA" id="ARBA00022989"/>
    </source>
</evidence>
<keyword evidence="3 9" id="KW-0812">Transmembrane</keyword>
<dbReference type="InterPro" id="IPR019392">
    <property type="entry name" value="Miga"/>
</dbReference>
<sequence length="508" mass="57223">MSFFRSLVPGGLSDSRLMSFRLSTSQKIIVVSVTAGVALLGVLARYLRRRRTPRPFRRPRKYGGGRRTRNSVRSPNDLASVAGSKASARSGSPGGSMVALSDRLSLASGSLGPGVVSTQQLTAQQLGVMGMEALETVINHWEDALSVHYSPGGVLSLTTAEESEFCREIQNLLDMAYALQDQSELLFLDQRSILFRDGEKNAENSKKETSNQLSRTASDPNFDSAESFASALDQVADLREFEEFTEAFAELEQYPLYQSAIKHMEEQQIPCRTIRTEQVGCASDVEYLAKLHCIRLAFQYMFKDASVGQWVADTGRQILTDLLCLGDKDPKDFLVGYEDMMVFLQDPSNWPIIERELEQRSVKAMTFYDVCIDFIILDSFRDLDAPPASVTAVVQNRFLSNGFKETALTTAVWSVLKAKRRMLKYPNGFMSHFYIISEQISPLMAWGFFGPNENLREVCHYFREQTLGFLNDIYSFQKCRYTSVEELSEDILQHMKSHVNNIGVKFSQ</sequence>
<evidence type="ECO:0000256" key="2">
    <source>
        <dbReference type="ARBA" id="ARBA00008969"/>
    </source>
</evidence>
<feature type="compositionally biased region" description="Basic and acidic residues" evidence="8">
    <location>
        <begin position="199"/>
        <end position="209"/>
    </location>
</feature>
<feature type="region of interest" description="Disordered" evidence="8">
    <location>
        <begin position="54"/>
        <end position="95"/>
    </location>
</feature>
<feature type="region of interest" description="Disordered" evidence="8">
    <location>
        <begin position="199"/>
        <end position="221"/>
    </location>
</feature>
<name>A0A7R8UWQ1_HERIL</name>
<dbReference type="OrthoDB" id="8880065at2759"/>
<gene>
    <name evidence="10" type="ORF">HERILL_LOCUS10994</name>
</gene>
<evidence type="ECO:0000256" key="9">
    <source>
        <dbReference type="SAM" id="Phobius"/>
    </source>
</evidence>
<dbReference type="OMA" id="AHFYVIS"/>
<keyword evidence="4" id="KW-1000">Mitochondrion outer membrane</keyword>
<dbReference type="FunCoup" id="A0A7R8UWQ1">
    <property type="interactions" value="1643"/>
</dbReference>
<evidence type="ECO:0008006" key="12">
    <source>
        <dbReference type="Google" id="ProtNLM"/>
    </source>
</evidence>
<keyword evidence="11" id="KW-1185">Reference proteome</keyword>
<dbReference type="PANTHER" id="PTHR21508">
    <property type="entry name" value="MITOGUARDIN"/>
    <property type="match status" value="1"/>
</dbReference>
<dbReference type="Proteomes" id="UP000594454">
    <property type="component" value="Chromosome 4"/>
</dbReference>
<keyword evidence="5 9" id="KW-1133">Transmembrane helix</keyword>
<dbReference type="GO" id="GO:0005741">
    <property type="term" value="C:mitochondrial outer membrane"/>
    <property type="evidence" value="ECO:0007669"/>
    <property type="project" value="UniProtKB-SubCell"/>
</dbReference>
<dbReference type="InParanoid" id="A0A7R8UWQ1"/>
<evidence type="ECO:0000313" key="10">
    <source>
        <dbReference type="EMBL" id="CAD7088362.1"/>
    </source>
</evidence>
<feature type="compositionally biased region" description="Basic residues" evidence="8">
    <location>
        <begin position="54"/>
        <end position="70"/>
    </location>
</feature>
<proteinExistence type="inferred from homology"/>
<organism evidence="10 11">
    <name type="scientific">Hermetia illucens</name>
    <name type="common">Black soldier fly</name>
    <dbReference type="NCBI Taxonomy" id="343691"/>
    <lineage>
        <taxon>Eukaryota</taxon>
        <taxon>Metazoa</taxon>
        <taxon>Ecdysozoa</taxon>
        <taxon>Arthropoda</taxon>
        <taxon>Hexapoda</taxon>
        <taxon>Insecta</taxon>
        <taxon>Pterygota</taxon>
        <taxon>Neoptera</taxon>
        <taxon>Endopterygota</taxon>
        <taxon>Diptera</taxon>
        <taxon>Brachycera</taxon>
        <taxon>Stratiomyomorpha</taxon>
        <taxon>Stratiomyidae</taxon>
        <taxon>Hermetiinae</taxon>
        <taxon>Hermetia</taxon>
    </lineage>
</organism>
<reference evidence="10 11" key="1">
    <citation type="submission" date="2020-11" db="EMBL/GenBank/DDBJ databases">
        <authorList>
            <person name="Wallbank WR R."/>
            <person name="Pardo Diaz C."/>
            <person name="Kozak K."/>
            <person name="Martin S."/>
            <person name="Jiggins C."/>
            <person name="Moest M."/>
            <person name="Warren A I."/>
            <person name="Generalovic N T."/>
            <person name="Byers J.R.P. K."/>
            <person name="Montejo-Kovacevich G."/>
            <person name="Yen C E."/>
        </authorList>
    </citation>
    <scope>NUCLEOTIDE SEQUENCE [LARGE SCALE GENOMIC DNA]</scope>
</reference>
<evidence type="ECO:0000256" key="6">
    <source>
        <dbReference type="ARBA" id="ARBA00023128"/>
    </source>
</evidence>
<keyword evidence="6" id="KW-0496">Mitochondrion</keyword>
<dbReference type="EMBL" id="LR899012">
    <property type="protein sequence ID" value="CAD7088362.1"/>
    <property type="molecule type" value="Genomic_DNA"/>
</dbReference>
<evidence type="ECO:0000256" key="4">
    <source>
        <dbReference type="ARBA" id="ARBA00022787"/>
    </source>
</evidence>